<dbReference type="CDD" id="cd13568">
    <property type="entry name" value="PBP2_TAXI_TRAP_like_3"/>
    <property type="match status" value="1"/>
</dbReference>
<evidence type="ECO:0000256" key="1">
    <source>
        <dbReference type="SAM" id="Phobius"/>
    </source>
</evidence>
<reference evidence="2 3" key="1">
    <citation type="submission" date="2016-10" db="EMBL/GenBank/DDBJ databases">
        <authorList>
            <person name="de Groot N.N."/>
        </authorList>
    </citation>
    <scope>NUCLEOTIDE SEQUENCE [LARGE SCALE GENOMIC DNA]</scope>
    <source>
        <strain evidence="2 3">DSM 9990</strain>
    </source>
</reference>
<keyword evidence="1" id="KW-0472">Membrane</keyword>
<evidence type="ECO:0008006" key="4">
    <source>
        <dbReference type="Google" id="ProtNLM"/>
    </source>
</evidence>
<dbReference type="InterPro" id="IPR011852">
    <property type="entry name" value="TRAP_TAXI"/>
</dbReference>
<organism evidence="2 3">
    <name type="scientific">Thermodesulforhabdus norvegica</name>
    <dbReference type="NCBI Taxonomy" id="39841"/>
    <lineage>
        <taxon>Bacteria</taxon>
        <taxon>Pseudomonadati</taxon>
        <taxon>Thermodesulfobacteriota</taxon>
        <taxon>Syntrophobacteria</taxon>
        <taxon>Syntrophobacterales</taxon>
        <taxon>Thermodesulforhabdaceae</taxon>
        <taxon>Thermodesulforhabdus</taxon>
    </lineage>
</organism>
<accession>A0A1I4T7U5</accession>
<dbReference type="AlphaFoldDB" id="A0A1I4T7U5"/>
<dbReference type="Proteomes" id="UP000199611">
    <property type="component" value="Unassembled WGS sequence"/>
</dbReference>
<keyword evidence="1" id="KW-1133">Transmembrane helix</keyword>
<feature type="transmembrane region" description="Helical" evidence="1">
    <location>
        <begin position="45"/>
        <end position="67"/>
    </location>
</feature>
<dbReference type="SUPFAM" id="SSF53850">
    <property type="entry name" value="Periplasmic binding protein-like II"/>
    <property type="match status" value="1"/>
</dbReference>
<evidence type="ECO:0000313" key="3">
    <source>
        <dbReference type="Proteomes" id="UP000199611"/>
    </source>
</evidence>
<dbReference type="Pfam" id="PF16868">
    <property type="entry name" value="NMT1_3"/>
    <property type="match status" value="1"/>
</dbReference>
<sequence length="366" mass="39820">MNDFCYERNILCVLWKLPCGFRVFSESVGLEGGLLKKEGFKMKGFTRFGVAVFAFLFALACSVPVIAGKVTFITIGTGGVTGVYYPAGGAISKMINAKKDVYNIRATVESTAGSVFNINAVMAGDLEFGIVQSDRQYQAYHGLAEWEGKPQKDLRAVFALHPEAVTLVAAADAGIKTFADLKGKRVNIGNPGSGQRQNSIDALTINGIDWQKDIIAEGLKAAEAPGMLQDGRIDAFFYTVGHPSGAIKEATAGARKVLFIAIPNVDKLCEKYPYYAPAFIPIKHYPDALNKEDVPTFGVKATFVTRADMPEDVVYAVTKEIFENLDKFKKLHPALEVLTKENMLQGLSAPLHPGAIKYYKEAGLMK</sequence>
<protein>
    <recommendedName>
        <fullName evidence="4">TAXI family TRAP transporter solute-binding subunit</fullName>
    </recommendedName>
</protein>
<dbReference type="PANTHER" id="PTHR42941">
    <property type="entry name" value="SLL1037 PROTEIN"/>
    <property type="match status" value="1"/>
</dbReference>
<dbReference type="NCBIfam" id="TIGR02122">
    <property type="entry name" value="TRAP_TAXI"/>
    <property type="match status" value="1"/>
</dbReference>
<dbReference type="PANTHER" id="PTHR42941:SF1">
    <property type="entry name" value="SLL1037 PROTEIN"/>
    <property type="match status" value="1"/>
</dbReference>
<keyword evidence="3" id="KW-1185">Reference proteome</keyword>
<gene>
    <name evidence="2" type="ORF">SAMN05660836_01271</name>
</gene>
<dbReference type="Gene3D" id="3.40.190.10">
    <property type="entry name" value="Periplasmic binding protein-like II"/>
    <property type="match status" value="2"/>
</dbReference>
<evidence type="ECO:0000313" key="2">
    <source>
        <dbReference type="EMBL" id="SFM72630.1"/>
    </source>
</evidence>
<name>A0A1I4T7U5_9BACT</name>
<keyword evidence="1" id="KW-0812">Transmembrane</keyword>
<proteinExistence type="predicted"/>
<dbReference type="EMBL" id="FOUU01000003">
    <property type="protein sequence ID" value="SFM72630.1"/>
    <property type="molecule type" value="Genomic_DNA"/>
</dbReference>
<dbReference type="STRING" id="39841.SAMN05660836_01271"/>